<dbReference type="EMBL" id="CP163431">
    <property type="protein sequence ID" value="XDP99389.1"/>
    <property type="molecule type" value="Genomic_DNA"/>
</dbReference>
<protein>
    <submittedName>
        <fullName evidence="1">Uncharacterized protein</fullName>
    </submittedName>
</protein>
<dbReference type="AlphaFoldDB" id="A0AB39M0I6"/>
<gene>
    <name evidence="1" type="ORF">AB5J58_03965</name>
</gene>
<accession>A0AB39M0I6</accession>
<sequence length="233" mass="26200">MSDTKYARHVEVGLPFGIVSFDQFTVEPNDKPWDAPARPWITAYAVTGPRIRGTVRIAPVFDERVIEWGNESPWEHDWEFLPTGLYIGYGRSNYGACEGNLTVWGSPLAEGANVVVKREMERDFSVRRDVPGIGDEAAPRGVRDKTRELIWALVKVHQENTALVHEKAAALLRDQRETRTKKLRTEYRGVDEALRKLQSRHADLQTRLSLMEGGWSFETAIDGAAQAASVIPA</sequence>
<evidence type="ECO:0000313" key="1">
    <source>
        <dbReference type="EMBL" id="XDP99389.1"/>
    </source>
</evidence>
<proteinExistence type="predicted"/>
<reference evidence="1" key="1">
    <citation type="submission" date="2024-07" db="EMBL/GenBank/DDBJ databases">
        <authorList>
            <person name="Yu S.T."/>
        </authorList>
    </citation>
    <scope>NUCLEOTIDE SEQUENCE</scope>
    <source>
        <strain evidence="1">R08</strain>
    </source>
</reference>
<dbReference type="RefSeq" id="WP_369186507.1">
    <property type="nucleotide sequence ID" value="NZ_CP163431.1"/>
</dbReference>
<name>A0AB39M0I6_9ACTN</name>
<organism evidence="1">
    <name type="scientific">Streptomyces sp. R08</name>
    <dbReference type="NCBI Taxonomy" id="3238624"/>
    <lineage>
        <taxon>Bacteria</taxon>
        <taxon>Bacillati</taxon>
        <taxon>Actinomycetota</taxon>
        <taxon>Actinomycetes</taxon>
        <taxon>Kitasatosporales</taxon>
        <taxon>Streptomycetaceae</taxon>
        <taxon>Streptomyces</taxon>
    </lineage>
</organism>